<evidence type="ECO:0000313" key="2">
    <source>
        <dbReference type="Proteomes" id="UP000287651"/>
    </source>
</evidence>
<organism evidence="1 2">
    <name type="scientific">Ensete ventricosum</name>
    <name type="common">Abyssinian banana</name>
    <name type="synonym">Musa ensete</name>
    <dbReference type="NCBI Taxonomy" id="4639"/>
    <lineage>
        <taxon>Eukaryota</taxon>
        <taxon>Viridiplantae</taxon>
        <taxon>Streptophyta</taxon>
        <taxon>Embryophyta</taxon>
        <taxon>Tracheophyta</taxon>
        <taxon>Spermatophyta</taxon>
        <taxon>Magnoliopsida</taxon>
        <taxon>Liliopsida</taxon>
        <taxon>Zingiberales</taxon>
        <taxon>Musaceae</taxon>
        <taxon>Ensete</taxon>
    </lineage>
</organism>
<sequence length="70" mass="7832">MRDSVVSRPLVVLNNKLAPKGSRSPCDCGVYFRDRGVGTGQDCRYHLYPQKGILRSFEQSFEGHSSMILA</sequence>
<name>A0A427BC33_ENSVE</name>
<dbReference type="AlphaFoldDB" id="A0A427BC33"/>
<accession>A0A427BC33</accession>
<gene>
    <name evidence="1" type="ORF">B296_00005007</name>
</gene>
<protein>
    <submittedName>
        <fullName evidence="1">Uncharacterized protein</fullName>
    </submittedName>
</protein>
<proteinExistence type="predicted"/>
<dbReference type="EMBL" id="AMZH03000028">
    <property type="protein sequence ID" value="RRT85998.1"/>
    <property type="molecule type" value="Genomic_DNA"/>
</dbReference>
<comment type="caution">
    <text evidence="1">The sequence shown here is derived from an EMBL/GenBank/DDBJ whole genome shotgun (WGS) entry which is preliminary data.</text>
</comment>
<reference evidence="1 2" key="1">
    <citation type="journal article" date="2014" name="Agronomy (Basel)">
        <title>A Draft Genome Sequence for Ensete ventricosum, the Drought-Tolerant Tree Against Hunger.</title>
        <authorList>
            <person name="Harrison J."/>
            <person name="Moore K.A."/>
            <person name="Paszkiewicz K."/>
            <person name="Jones T."/>
            <person name="Grant M."/>
            <person name="Ambacheew D."/>
            <person name="Muzemil S."/>
            <person name="Studholme D.J."/>
        </authorList>
    </citation>
    <scope>NUCLEOTIDE SEQUENCE [LARGE SCALE GENOMIC DNA]</scope>
</reference>
<evidence type="ECO:0000313" key="1">
    <source>
        <dbReference type="EMBL" id="RRT85998.1"/>
    </source>
</evidence>
<dbReference type="Proteomes" id="UP000287651">
    <property type="component" value="Unassembled WGS sequence"/>
</dbReference>